<evidence type="ECO:0000313" key="8">
    <source>
        <dbReference type="EMBL" id="MCM0620572.1"/>
    </source>
</evidence>
<keyword evidence="5 6" id="KW-0472">Membrane</keyword>
<evidence type="ECO:0000313" key="9">
    <source>
        <dbReference type="Proteomes" id="UP001139485"/>
    </source>
</evidence>
<dbReference type="AlphaFoldDB" id="A0A9X2IER5"/>
<feature type="transmembrane region" description="Helical" evidence="6">
    <location>
        <begin position="75"/>
        <end position="94"/>
    </location>
</feature>
<name>A0A9X2IER5_9ACTN</name>
<feature type="transmembrane region" description="Helical" evidence="6">
    <location>
        <begin position="132"/>
        <end position="149"/>
    </location>
</feature>
<keyword evidence="3 6" id="KW-0812">Transmembrane</keyword>
<dbReference type="Proteomes" id="UP001139485">
    <property type="component" value="Unassembled WGS sequence"/>
</dbReference>
<keyword evidence="9" id="KW-1185">Reference proteome</keyword>
<dbReference type="PANTHER" id="PTHR32322">
    <property type="entry name" value="INNER MEMBRANE TRANSPORTER"/>
    <property type="match status" value="1"/>
</dbReference>
<dbReference type="PANTHER" id="PTHR32322:SF2">
    <property type="entry name" value="EAMA DOMAIN-CONTAINING PROTEIN"/>
    <property type="match status" value="1"/>
</dbReference>
<dbReference type="EMBL" id="JAMOIL010000010">
    <property type="protein sequence ID" value="MCM0620572.1"/>
    <property type="molecule type" value="Genomic_DNA"/>
</dbReference>
<evidence type="ECO:0000256" key="2">
    <source>
        <dbReference type="ARBA" id="ARBA00007362"/>
    </source>
</evidence>
<feature type="transmembrane region" description="Helical" evidence="6">
    <location>
        <begin position="12"/>
        <end position="33"/>
    </location>
</feature>
<comment type="similarity">
    <text evidence="2">Belongs to the EamA transporter family.</text>
</comment>
<dbReference type="RefSeq" id="WP_250827161.1">
    <property type="nucleotide sequence ID" value="NZ_JAMOIL010000010.1"/>
</dbReference>
<feature type="domain" description="EamA" evidence="7">
    <location>
        <begin position="19"/>
        <end position="148"/>
    </location>
</feature>
<comment type="subcellular location">
    <subcellularLocation>
        <location evidence="1">Membrane</location>
        <topology evidence="1">Multi-pass membrane protein</topology>
    </subcellularLocation>
</comment>
<evidence type="ECO:0000256" key="3">
    <source>
        <dbReference type="ARBA" id="ARBA00022692"/>
    </source>
</evidence>
<accession>A0A9X2IER5</accession>
<protein>
    <submittedName>
        <fullName evidence="8">DMT family transporter</fullName>
    </submittedName>
</protein>
<dbReference type="Gene3D" id="1.10.3730.20">
    <property type="match status" value="1"/>
</dbReference>
<evidence type="ECO:0000256" key="1">
    <source>
        <dbReference type="ARBA" id="ARBA00004141"/>
    </source>
</evidence>
<feature type="transmembrane region" description="Helical" evidence="6">
    <location>
        <begin position="194"/>
        <end position="213"/>
    </location>
</feature>
<sequence>MTRSTPTLLPPARLPLLPAAAFVVVWSSGYIAAPVGVDLSAPIALLVLRFGVATLMLGGLALALRGRPRFSRADLLRVAATGLLINAAVFALMYEGFEIGLPATLAALLHSLSPVLTALLATLLLRERLRPVQVIGFAAGVVGVLVVLGPDVWGGGASGTAVSPTAVLLGLGSLLCLTLGTLGQRWTGEVDPVWSATVQCAVSVPPLLVLMVATEGLPAVESPGLLALDVLWLAGINSVAGLLLLGRLVRAGGAGAAASLFFLMPPVTAVAATLLLDEPLGLREVVGLLVGAAGVAIATGAVRLPRRGGRQEP</sequence>
<reference evidence="8" key="1">
    <citation type="submission" date="2022-05" db="EMBL/GenBank/DDBJ databases">
        <authorList>
            <person name="Tuo L."/>
        </authorList>
    </citation>
    <scope>NUCLEOTIDE SEQUENCE</scope>
    <source>
        <strain evidence="8">BSK12Z-4</strain>
    </source>
</reference>
<feature type="transmembrane region" description="Helical" evidence="6">
    <location>
        <begin position="225"/>
        <end position="245"/>
    </location>
</feature>
<evidence type="ECO:0000256" key="4">
    <source>
        <dbReference type="ARBA" id="ARBA00022989"/>
    </source>
</evidence>
<evidence type="ECO:0000259" key="7">
    <source>
        <dbReference type="Pfam" id="PF00892"/>
    </source>
</evidence>
<comment type="caution">
    <text evidence="8">The sequence shown here is derived from an EMBL/GenBank/DDBJ whole genome shotgun (WGS) entry which is preliminary data.</text>
</comment>
<dbReference type="GO" id="GO:0016020">
    <property type="term" value="C:membrane"/>
    <property type="evidence" value="ECO:0007669"/>
    <property type="project" value="UniProtKB-SubCell"/>
</dbReference>
<feature type="transmembrane region" description="Helical" evidence="6">
    <location>
        <begin position="39"/>
        <end position="63"/>
    </location>
</feature>
<dbReference type="InterPro" id="IPR000620">
    <property type="entry name" value="EamA_dom"/>
</dbReference>
<dbReference type="Pfam" id="PF00892">
    <property type="entry name" value="EamA"/>
    <property type="match status" value="2"/>
</dbReference>
<dbReference type="SUPFAM" id="SSF103481">
    <property type="entry name" value="Multidrug resistance efflux transporter EmrE"/>
    <property type="match status" value="2"/>
</dbReference>
<keyword evidence="4 6" id="KW-1133">Transmembrane helix</keyword>
<proteinExistence type="inferred from homology"/>
<feature type="domain" description="EamA" evidence="7">
    <location>
        <begin position="166"/>
        <end position="298"/>
    </location>
</feature>
<feature type="transmembrane region" description="Helical" evidence="6">
    <location>
        <begin position="282"/>
        <end position="302"/>
    </location>
</feature>
<dbReference type="InterPro" id="IPR050638">
    <property type="entry name" value="AA-Vitamin_Transporters"/>
</dbReference>
<gene>
    <name evidence="8" type="ORF">M8330_09725</name>
</gene>
<dbReference type="InterPro" id="IPR037185">
    <property type="entry name" value="EmrE-like"/>
</dbReference>
<evidence type="ECO:0000256" key="5">
    <source>
        <dbReference type="ARBA" id="ARBA00023136"/>
    </source>
</evidence>
<feature type="transmembrane region" description="Helical" evidence="6">
    <location>
        <begin position="161"/>
        <end position="182"/>
    </location>
</feature>
<evidence type="ECO:0000256" key="6">
    <source>
        <dbReference type="SAM" id="Phobius"/>
    </source>
</evidence>
<feature type="transmembrane region" description="Helical" evidence="6">
    <location>
        <begin position="257"/>
        <end position="276"/>
    </location>
</feature>
<organism evidence="8 9">
    <name type="scientific">Nocardioides bruguierae</name>
    <dbReference type="NCBI Taxonomy" id="2945102"/>
    <lineage>
        <taxon>Bacteria</taxon>
        <taxon>Bacillati</taxon>
        <taxon>Actinomycetota</taxon>
        <taxon>Actinomycetes</taxon>
        <taxon>Propionibacteriales</taxon>
        <taxon>Nocardioidaceae</taxon>
        <taxon>Nocardioides</taxon>
    </lineage>
</organism>
<feature type="transmembrane region" description="Helical" evidence="6">
    <location>
        <begin position="100"/>
        <end position="125"/>
    </location>
</feature>